<dbReference type="InterPro" id="IPR050428">
    <property type="entry name" value="TCS_sensor_his_kinase"/>
</dbReference>
<dbReference type="InterPro" id="IPR003660">
    <property type="entry name" value="HAMP_dom"/>
</dbReference>
<keyword evidence="15" id="KW-1185">Reference proteome</keyword>
<evidence type="ECO:0000313" key="14">
    <source>
        <dbReference type="EMBL" id="EAW31498.1"/>
    </source>
</evidence>
<keyword evidence="10 11" id="KW-0472">Membrane</keyword>
<dbReference type="EC" id="2.7.13.3" evidence="3"/>
<gene>
    <name evidence="14" type="ORF">GP2143_08109</name>
</gene>
<dbReference type="OrthoDB" id="9809766at2"/>
<evidence type="ECO:0000313" key="15">
    <source>
        <dbReference type="Proteomes" id="UP000004931"/>
    </source>
</evidence>
<dbReference type="PANTHER" id="PTHR45436:SF8">
    <property type="entry name" value="HISTIDINE KINASE"/>
    <property type="match status" value="1"/>
</dbReference>
<evidence type="ECO:0000256" key="9">
    <source>
        <dbReference type="ARBA" id="ARBA00023012"/>
    </source>
</evidence>
<dbReference type="Gene3D" id="1.10.287.130">
    <property type="match status" value="1"/>
</dbReference>
<feature type="transmembrane region" description="Helical" evidence="11">
    <location>
        <begin position="164"/>
        <end position="188"/>
    </location>
</feature>
<dbReference type="PROSITE" id="PS50109">
    <property type="entry name" value="HIS_KIN"/>
    <property type="match status" value="1"/>
</dbReference>
<dbReference type="SMART" id="SM00387">
    <property type="entry name" value="HATPase_c"/>
    <property type="match status" value="1"/>
</dbReference>
<feature type="domain" description="HAMP" evidence="13">
    <location>
        <begin position="185"/>
        <end position="238"/>
    </location>
</feature>
<keyword evidence="6 11" id="KW-0812">Transmembrane</keyword>
<keyword evidence="9" id="KW-0902">Two-component regulatory system</keyword>
<evidence type="ECO:0000256" key="2">
    <source>
        <dbReference type="ARBA" id="ARBA00004370"/>
    </source>
</evidence>
<dbReference type="EMBL" id="AAVT01000003">
    <property type="protein sequence ID" value="EAW31498.1"/>
    <property type="molecule type" value="Genomic_DNA"/>
</dbReference>
<evidence type="ECO:0000256" key="11">
    <source>
        <dbReference type="SAM" id="Phobius"/>
    </source>
</evidence>
<feature type="domain" description="Histidine kinase" evidence="12">
    <location>
        <begin position="246"/>
        <end position="458"/>
    </location>
</feature>
<dbReference type="Proteomes" id="UP000004931">
    <property type="component" value="Unassembled WGS sequence"/>
</dbReference>
<keyword evidence="7 14" id="KW-0418">Kinase</keyword>
<dbReference type="SMART" id="SM00388">
    <property type="entry name" value="HisKA"/>
    <property type="match status" value="1"/>
</dbReference>
<dbReference type="SUPFAM" id="SSF47384">
    <property type="entry name" value="Homodimeric domain of signal transducing histidine kinase"/>
    <property type="match status" value="1"/>
</dbReference>
<evidence type="ECO:0000256" key="6">
    <source>
        <dbReference type="ARBA" id="ARBA00022692"/>
    </source>
</evidence>
<keyword evidence="8 11" id="KW-1133">Transmembrane helix</keyword>
<evidence type="ECO:0000259" key="13">
    <source>
        <dbReference type="PROSITE" id="PS50885"/>
    </source>
</evidence>
<dbReference type="InterPro" id="IPR036097">
    <property type="entry name" value="HisK_dim/P_sf"/>
</dbReference>
<dbReference type="InterPro" id="IPR036890">
    <property type="entry name" value="HATPase_C_sf"/>
</dbReference>
<proteinExistence type="predicted"/>
<dbReference type="InterPro" id="IPR003661">
    <property type="entry name" value="HisK_dim/P_dom"/>
</dbReference>
<accession>A0YCH9</accession>
<dbReference type="SUPFAM" id="SSF55874">
    <property type="entry name" value="ATPase domain of HSP90 chaperone/DNA topoisomerase II/histidine kinase"/>
    <property type="match status" value="1"/>
</dbReference>
<dbReference type="PANTHER" id="PTHR45436">
    <property type="entry name" value="SENSOR HISTIDINE KINASE YKOH"/>
    <property type="match status" value="1"/>
</dbReference>
<feature type="transmembrane region" description="Helical" evidence="11">
    <location>
        <begin position="15"/>
        <end position="37"/>
    </location>
</feature>
<dbReference type="AlphaFoldDB" id="A0YCH9"/>
<evidence type="ECO:0000259" key="12">
    <source>
        <dbReference type="PROSITE" id="PS50109"/>
    </source>
</evidence>
<dbReference type="InterPro" id="IPR003594">
    <property type="entry name" value="HATPase_dom"/>
</dbReference>
<keyword evidence="5" id="KW-0808">Transferase</keyword>
<evidence type="ECO:0000256" key="1">
    <source>
        <dbReference type="ARBA" id="ARBA00000085"/>
    </source>
</evidence>
<comment type="caution">
    <text evidence="14">The sequence shown here is derived from an EMBL/GenBank/DDBJ whole genome shotgun (WGS) entry which is preliminary data.</text>
</comment>
<dbReference type="CDD" id="cd00082">
    <property type="entry name" value="HisKA"/>
    <property type="match status" value="1"/>
</dbReference>
<sequence>MIINKILASYTFRFLWAYVIGLSVSVLIVLMLVYATYSYDYFKQLQGAVADEIVALEEVYENTGFGGLERFIGEKIEKGELNRFYYLVVDQEKRKLAGNLDDWPIYRRYDDGWLEFHLEILSWNDQKRELRFIGRSEEIGDGYRMLVVHHHGEFRGYAEAIRGALVRSMMVTIVLGTIGGAIVAGLSVRQIDRTNKTLQSIMSGDLSDRIESASMRGEHKELALNINLMLDRIQQLMEGLRQVSDNIAHDLRTPLTRLRNQLSDMQDQAVSDREDRVQPLIDEADGLLSTFSSLLRIAQVESGSRRAGFTRLDLRIILLDVIELYEPLATDKAIKFVSSLQAEAFINGDRDLLFQAFANLIDNAVKYTPENGCVNVELGSVGEEAFVTVTDSGRGISAVDQGKVFERFYRVEASRSLHPGNGLGLSLVSAVVKLHYGHITLSDNQPGLRVEVRWPLVD</sequence>
<evidence type="ECO:0000256" key="7">
    <source>
        <dbReference type="ARBA" id="ARBA00022777"/>
    </source>
</evidence>
<dbReference type="eggNOG" id="COG2205">
    <property type="taxonomic scope" value="Bacteria"/>
</dbReference>
<dbReference type="PRINTS" id="PR00344">
    <property type="entry name" value="BCTRLSENSOR"/>
</dbReference>
<dbReference type="InterPro" id="IPR005467">
    <property type="entry name" value="His_kinase_dom"/>
</dbReference>
<dbReference type="GO" id="GO:0000155">
    <property type="term" value="F:phosphorelay sensor kinase activity"/>
    <property type="evidence" value="ECO:0007669"/>
    <property type="project" value="InterPro"/>
</dbReference>
<dbReference type="Gene3D" id="3.30.565.10">
    <property type="entry name" value="Histidine kinase-like ATPase, C-terminal domain"/>
    <property type="match status" value="1"/>
</dbReference>
<dbReference type="Pfam" id="PF02518">
    <property type="entry name" value="HATPase_c"/>
    <property type="match status" value="1"/>
</dbReference>
<protein>
    <recommendedName>
        <fullName evidence="3">histidine kinase</fullName>
        <ecNumber evidence="3">2.7.13.3</ecNumber>
    </recommendedName>
</protein>
<name>A0YCH9_9GAMM</name>
<organism evidence="14 15">
    <name type="scientific">marine gamma proteobacterium HTCC2143</name>
    <dbReference type="NCBI Taxonomy" id="247633"/>
    <lineage>
        <taxon>Bacteria</taxon>
        <taxon>Pseudomonadati</taxon>
        <taxon>Pseudomonadota</taxon>
        <taxon>Gammaproteobacteria</taxon>
        <taxon>Cellvibrionales</taxon>
        <taxon>Spongiibacteraceae</taxon>
        <taxon>BD1-7 clade</taxon>
    </lineage>
</organism>
<keyword evidence="4" id="KW-0597">Phosphoprotein</keyword>
<dbReference type="STRING" id="247633.GP2143_08109"/>
<reference evidence="14 15" key="1">
    <citation type="journal article" date="2010" name="J. Bacteriol.">
        <title>Genome sequence of the oligotrophic marine Gammaproteobacterium HTCC2143, isolated from the Oregon Coast.</title>
        <authorList>
            <person name="Oh H.M."/>
            <person name="Kang I."/>
            <person name="Ferriera S."/>
            <person name="Giovannoni S.J."/>
            <person name="Cho J.C."/>
        </authorList>
    </citation>
    <scope>NUCLEOTIDE SEQUENCE [LARGE SCALE GENOMIC DNA]</scope>
    <source>
        <strain evidence="14 15">HTCC2143</strain>
    </source>
</reference>
<evidence type="ECO:0000256" key="5">
    <source>
        <dbReference type="ARBA" id="ARBA00022679"/>
    </source>
</evidence>
<dbReference type="Gene3D" id="6.10.340.10">
    <property type="match status" value="1"/>
</dbReference>
<evidence type="ECO:0000256" key="10">
    <source>
        <dbReference type="ARBA" id="ARBA00023136"/>
    </source>
</evidence>
<dbReference type="Pfam" id="PF00512">
    <property type="entry name" value="HisKA"/>
    <property type="match status" value="1"/>
</dbReference>
<comment type="subcellular location">
    <subcellularLocation>
        <location evidence="2">Membrane</location>
    </subcellularLocation>
</comment>
<evidence type="ECO:0000256" key="3">
    <source>
        <dbReference type="ARBA" id="ARBA00012438"/>
    </source>
</evidence>
<dbReference type="InterPro" id="IPR004358">
    <property type="entry name" value="Sig_transdc_His_kin-like_C"/>
</dbReference>
<evidence type="ECO:0000256" key="4">
    <source>
        <dbReference type="ARBA" id="ARBA00022553"/>
    </source>
</evidence>
<evidence type="ECO:0000256" key="8">
    <source>
        <dbReference type="ARBA" id="ARBA00022989"/>
    </source>
</evidence>
<comment type="catalytic activity">
    <reaction evidence="1">
        <text>ATP + protein L-histidine = ADP + protein N-phospho-L-histidine.</text>
        <dbReference type="EC" id="2.7.13.3"/>
    </reaction>
</comment>
<dbReference type="GO" id="GO:0005886">
    <property type="term" value="C:plasma membrane"/>
    <property type="evidence" value="ECO:0007669"/>
    <property type="project" value="TreeGrafter"/>
</dbReference>
<dbReference type="PROSITE" id="PS50885">
    <property type="entry name" value="HAMP"/>
    <property type="match status" value="1"/>
</dbReference>